<evidence type="ECO:0000313" key="2">
    <source>
        <dbReference type="EMBL" id="MDQ9169438.1"/>
    </source>
</evidence>
<organism evidence="2 3">
    <name type="scientific">Keguizhuia sedimenti</name>
    <dbReference type="NCBI Taxonomy" id="3064264"/>
    <lineage>
        <taxon>Bacteria</taxon>
        <taxon>Pseudomonadati</taxon>
        <taxon>Pseudomonadota</taxon>
        <taxon>Betaproteobacteria</taxon>
        <taxon>Burkholderiales</taxon>
        <taxon>Oxalobacteraceae</taxon>
        <taxon>Keguizhuia</taxon>
    </lineage>
</organism>
<dbReference type="EMBL" id="JAUYVH010000001">
    <property type="protein sequence ID" value="MDQ9169438.1"/>
    <property type="molecule type" value="Genomic_DNA"/>
</dbReference>
<dbReference type="PROSITE" id="PS51340">
    <property type="entry name" value="MOSC"/>
    <property type="match status" value="1"/>
</dbReference>
<dbReference type="SUPFAM" id="SSF50800">
    <property type="entry name" value="PK beta-barrel domain-like"/>
    <property type="match status" value="1"/>
</dbReference>
<feature type="domain" description="MOSC" evidence="1">
    <location>
        <begin position="32"/>
        <end position="172"/>
    </location>
</feature>
<protein>
    <submittedName>
        <fullName evidence="2">MOSC domain-containing protein</fullName>
    </submittedName>
</protein>
<gene>
    <name evidence="2" type="ORF">Q8A64_03325</name>
</gene>
<dbReference type="InterPro" id="IPR011037">
    <property type="entry name" value="Pyrv_Knase-like_insert_dom_sf"/>
</dbReference>
<reference evidence="2 3" key="1">
    <citation type="submission" date="2023-08" db="EMBL/GenBank/DDBJ databases">
        <title>Oxalobacteraceae gen .nov., isolated from river sludge outside the plant.</title>
        <authorList>
            <person name="Zhao S.Y."/>
        </authorList>
    </citation>
    <scope>NUCLEOTIDE SEQUENCE [LARGE SCALE GENOMIC DNA]</scope>
    <source>
        <strain evidence="2 3">R-40</strain>
    </source>
</reference>
<dbReference type="PANTHER" id="PTHR30212">
    <property type="entry name" value="PROTEIN YIIM"/>
    <property type="match status" value="1"/>
</dbReference>
<keyword evidence="3" id="KW-1185">Reference proteome</keyword>
<dbReference type="InterPro" id="IPR052353">
    <property type="entry name" value="Benzoxazolinone_Detox_Enz"/>
</dbReference>
<dbReference type="PANTHER" id="PTHR30212:SF2">
    <property type="entry name" value="PROTEIN YIIM"/>
    <property type="match status" value="1"/>
</dbReference>
<dbReference type="Proteomes" id="UP001225596">
    <property type="component" value="Unassembled WGS sequence"/>
</dbReference>
<evidence type="ECO:0000259" key="1">
    <source>
        <dbReference type="PROSITE" id="PS51340"/>
    </source>
</evidence>
<accession>A0ABU1BKC2</accession>
<dbReference type="Gene3D" id="2.40.33.20">
    <property type="entry name" value="PK beta-barrel domain-like"/>
    <property type="match status" value="1"/>
</dbReference>
<dbReference type="InterPro" id="IPR005302">
    <property type="entry name" value="MoCF_Sase_C"/>
</dbReference>
<dbReference type="Pfam" id="PF03473">
    <property type="entry name" value="MOSC"/>
    <property type="match status" value="1"/>
</dbReference>
<evidence type="ECO:0000313" key="3">
    <source>
        <dbReference type="Proteomes" id="UP001225596"/>
    </source>
</evidence>
<comment type="caution">
    <text evidence="2">The sequence shown here is derived from an EMBL/GenBank/DDBJ whole genome shotgun (WGS) entry which is preliminary data.</text>
</comment>
<name>A0ABU1BKC2_9BURK</name>
<sequence>MKVVSINCAPVGNLFMSDDSGMRRIATAIHKQPVHVPVEVRKLGIVGDEQADRSIHGGRDKAVYAYPIEHYSFWIAQRAKMLKQEENLPLGFMGENLTLEGLLENEVWVGDRLQIGSVLMEVTEPRTPCFKFNVKMRMSHAAKLMVQSGYSGFYMRVLQEGRMQAGDAVVLQPGAHRMTIASLNDQRRLGRQADLF</sequence>
<dbReference type="RefSeq" id="WP_338435334.1">
    <property type="nucleotide sequence ID" value="NZ_JAUYVH010000001.1"/>
</dbReference>
<proteinExistence type="predicted"/>